<accession>A0A8S1R7M3</accession>
<evidence type="ECO:0008006" key="4">
    <source>
        <dbReference type="Google" id="ProtNLM"/>
    </source>
</evidence>
<evidence type="ECO:0000256" key="1">
    <source>
        <dbReference type="SAM" id="MobiDB-lite"/>
    </source>
</evidence>
<dbReference type="EMBL" id="CAJJDN010000147">
    <property type="protein sequence ID" value="CAD8123788.1"/>
    <property type="molecule type" value="Genomic_DNA"/>
</dbReference>
<evidence type="ECO:0000313" key="3">
    <source>
        <dbReference type="Proteomes" id="UP000692954"/>
    </source>
</evidence>
<evidence type="ECO:0000313" key="2">
    <source>
        <dbReference type="EMBL" id="CAD8123788.1"/>
    </source>
</evidence>
<organism evidence="2 3">
    <name type="scientific">Paramecium sonneborni</name>
    <dbReference type="NCBI Taxonomy" id="65129"/>
    <lineage>
        <taxon>Eukaryota</taxon>
        <taxon>Sar</taxon>
        <taxon>Alveolata</taxon>
        <taxon>Ciliophora</taxon>
        <taxon>Intramacronucleata</taxon>
        <taxon>Oligohymenophorea</taxon>
        <taxon>Peniculida</taxon>
        <taxon>Parameciidae</taxon>
        <taxon>Paramecium</taxon>
    </lineage>
</organism>
<feature type="compositionally biased region" description="Basic and acidic residues" evidence="1">
    <location>
        <begin position="475"/>
        <end position="495"/>
    </location>
</feature>
<gene>
    <name evidence="2" type="ORF">PSON_ATCC_30995.1.T1470063</name>
</gene>
<proteinExistence type="predicted"/>
<dbReference type="OrthoDB" id="299634at2759"/>
<dbReference type="AlphaFoldDB" id="A0A8S1R7M3"/>
<feature type="region of interest" description="Disordered" evidence="1">
    <location>
        <begin position="475"/>
        <end position="502"/>
    </location>
</feature>
<reference evidence="2" key="1">
    <citation type="submission" date="2021-01" db="EMBL/GenBank/DDBJ databases">
        <authorList>
            <consortium name="Genoscope - CEA"/>
            <person name="William W."/>
        </authorList>
    </citation>
    <scope>NUCLEOTIDE SEQUENCE</scope>
</reference>
<name>A0A8S1R7M3_9CILI</name>
<comment type="caution">
    <text evidence="2">The sequence shown here is derived from an EMBL/GenBank/DDBJ whole genome shotgun (WGS) entry which is preliminary data.</text>
</comment>
<sequence length="502" mass="58780">MSQNSVEYQSSQLLVMTVQIDDKNTARIDVFEEDDPEQLAINFCNQHKLNQRIVPLLTENIKKNIIIALKEKQNMTQYLQKQREDQINYEKQQEKLTQQNIIKEISTQSPQTPKEKKGVNVFERLYQSAQIKKMKMQRQDSERLQISNQFVHSQESDINYGQLLYQRGMSKKDEFIIKAEMALLEKQYQQMIECTYKPQINQMSQKIGNRPSEPTCLYLNQLAKVISEKKEQALFNKVEEQQQQCSFHPQIDKQSQAIIEEKKKASQISIPHYEQLYQVNNIRQMKLNQKGQEYFTENYTFHPKIDQLSEQIVSGQTFQDRQQKFLISTKDKHQLVAECFRPKTGRPPEYRPENLFDSLYNNAKTLSDKKAQILSSSMDQALFQSQVKASHQSDKITQQAIYNKLSNIFDLLDSDQDGEIDSLRIDTSNLDPQVLQAITPLLKEMQQGKHSIVKSEFIQLTSQMMNLMSNKEKHDLLKKPQKKDLQLQITKDRSPKSSIKKN</sequence>
<dbReference type="PANTHER" id="PTHR35381">
    <property type="entry name" value="EF-HAND DOMAIN-CONTAINING PROTEIN"/>
    <property type="match status" value="1"/>
</dbReference>
<protein>
    <recommendedName>
        <fullName evidence="4">EF-hand domain-containing protein</fullName>
    </recommendedName>
</protein>
<dbReference type="Proteomes" id="UP000692954">
    <property type="component" value="Unassembled WGS sequence"/>
</dbReference>
<dbReference type="PANTHER" id="PTHR35381:SF1">
    <property type="entry name" value="EF-HAND DOMAIN-CONTAINING PROTEIN"/>
    <property type="match status" value="1"/>
</dbReference>
<keyword evidence="3" id="KW-1185">Reference proteome</keyword>